<dbReference type="Proteomes" id="UP000233256">
    <property type="component" value="Unassembled WGS sequence"/>
</dbReference>
<dbReference type="Pfam" id="PF13020">
    <property type="entry name" value="NOV_C"/>
    <property type="match status" value="1"/>
</dbReference>
<dbReference type="InterPro" id="IPR024975">
    <property type="entry name" value="NOV_C"/>
</dbReference>
<organism evidence="2 3">
    <name type="scientific">Candidatus Wallbacteria bacterium HGW-Wallbacteria-1</name>
    <dbReference type="NCBI Taxonomy" id="2013854"/>
    <lineage>
        <taxon>Bacteria</taxon>
        <taxon>Candidatus Walliibacteriota</taxon>
    </lineage>
</organism>
<gene>
    <name evidence="2" type="ORF">CVV64_20135</name>
</gene>
<evidence type="ECO:0000313" key="2">
    <source>
        <dbReference type="EMBL" id="PKK88143.1"/>
    </source>
</evidence>
<name>A0A2N1PIH4_9BACT</name>
<protein>
    <recommendedName>
        <fullName evidence="1">Protein NO VEIN C-terminal domain-containing protein</fullName>
    </recommendedName>
</protein>
<sequence length="284" mass="33042">MSDPWSELENKLIIEDYFHMLEDELMGQTYNKAQHRRDLTPRLNNRSKASIEIKHQNISAALIDLGIPYIDGYKPMKNYQQKLPMLIMDFLRNNNRLFDLFSRDTEFTPNINPIVELLNCLEEPPKGLLSGSISSPKPATQTTIWNTPSFNYVAQEAQNSALGASGEEFVIEYERKRLNAIGMDNYISRIEQISETQGPWAGYDIRSIDKSKRDMFIEVKTTKYGKETPFYLTSNEKTFSENNNSNYYLYRLFNFRVKPGLFVLNGNITQHFQLKPIVYKCFDP</sequence>
<evidence type="ECO:0000313" key="3">
    <source>
        <dbReference type="Proteomes" id="UP000233256"/>
    </source>
</evidence>
<reference evidence="2 3" key="1">
    <citation type="journal article" date="2017" name="ISME J.">
        <title>Potential for microbial H2 and metal transformations associated with novel bacteria and archaea in deep terrestrial subsurface sediments.</title>
        <authorList>
            <person name="Hernsdorf A.W."/>
            <person name="Amano Y."/>
            <person name="Miyakawa K."/>
            <person name="Ise K."/>
            <person name="Suzuki Y."/>
            <person name="Anantharaman K."/>
            <person name="Probst A."/>
            <person name="Burstein D."/>
            <person name="Thomas B.C."/>
            <person name="Banfield J.F."/>
        </authorList>
    </citation>
    <scope>NUCLEOTIDE SEQUENCE [LARGE SCALE GENOMIC DNA]</scope>
    <source>
        <strain evidence="2">HGW-Wallbacteria-1</strain>
    </source>
</reference>
<evidence type="ECO:0000259" key="1">
    <source>
        <dbReference type="Pfam" id="PF13020"/>
    </source>
</evidence>
<dbReference type="EMBL" id="PGXC01000063">
    <property type="protein sequence ID" value="PKK88143.1"/>
    <property type="molecule type" value="Genomic_DNA"/>
</dbReference>
<feature type="domain" description="Protein NO VEIN C-terminal" evidence="1">
    <location>
        <begin position="166"/>
        <end position="262"/>
    </location>
</feature>
<accession>A0A2N1PIH4</accession>
<proteinExistence type="predicted"/>
<comment type="caution">
    <text evidence="2">The sequence shown here is derived from an EMBL/GenBank/DDBJ whole genome shotgun (WGS) entry which is preliminary data.</text>
</comment>
<dbReference type="AlphaFoldDB" id="A0A2N1PIH4"/>